<dbReference type="EMBL" id="CAJOBD010057030">
    <property type="protein sequence ID" value="CAF4370418.1"/>
    <property type="molecule type" value="Genomic_DNA"/>
</dbReference>
<evidence type="ECO:0000313" key="2">
    <source>
        <dbReference type="Proteomes" id="UP000663836"/>
    </source>
</evidence>
<name>A0A820MCQ9_9BILA</name>
<proteinExistence type="predicted"/>
<protein>
    <submittedName>
        <fullName evidence="1">Uncharacterized protein</fullName>
    </submittedName>
</protein>
<accession>A0A820MCQ9</accession>
<organism evidence="1 2">
    <name type="scientific">Rotaria sordida</name>
    <dbReference type="NCBI Taxonomy" id="392033"/>
    <lineage>
        <taxon>Eukaryota</taxon>
        <taxon>Metazoa</taxon>
        <taxon>Spiralia</taxon>
        <taxon>Gnathifera</taxon>
        <taxon>Rotifera</taxon>
        <taxon>Eurotatoria</taxon>
        <taxon>Bdelloidea</taxon>
        <taxon>Philodinida</taxon>
        <taxon>Philodinidae</taxon>
        <taxon>Rotaria</taxon>
    </lineage>
</organism>
<evidence type="ECO:0000313" key="1">
    <source>
        <dbReference type="EMBL" id="CAF4370418.1"/>
    </source>
</evidence>
<dbReference type="Proteomes" id="UP000663836">
    <property type="component" value="Unassembled WGS sequence"/>
</dbReference>
<dbReference type="AlphaFoldDB" id="A0A820MCQ9"/>
<comment type="caution">
    <text evidence="1">The sequence shown here is derived from an EMBL/GenBank/DDBJ whole genome shotgun (WGS) entry which is preliminary data.</text>
</comment>
<gene>
    <name evidence="1" type="ORF">JBS370_LOCUS42520</name>
</gene>
<reference evidence="1" key="1">
    <citation type="submission" date="2021-02" db="EMBL/GenBank/DDBJ databases">
        <authorList>
            <person name="Nowell W R."/>
        </authorList>
    </citation>
    <scope>NUCLEOTIDE SEQUENCE</scope>
</reference>
<sequence>APQCGTTEFLNTTECPIQPCNTTCLVSDIFDNPAIGLLCYQSFCAPPDSEFFTIDPHRVELDGVIYGSRPRYVELWEIHIFCRADDCSRPELFKEVSF</sequence>
<feature type="non-terminal residue" evidence="1">
    <location>
        <position position="1"/>
    </location>
</feature>